<reference evidence="1" key="1">
    <citation type="submission" date="2022-11" db="EMBL/GenBank/DDBJ databases">
        <title>Minimal conservation of predation-associated metabolite biosynthetic gene clusters underscores biosynthetic potential of Myxococcota including descriptions for ten novel species: Archangium lansinium sp. nov., Myxococcus landrumus sp. nov., Nannocystis bai.</title>
        <authorList>
            <person name="Ahearne A."/>
            <person name="Stevens C."/>
            <person name="Dowd S."/>
        </authorList>
    </citation>
    <scope>NUCLEOTIDE SEQUENCE</scope>
    <source>
        <strain evidence="1">Fl3</strain>
    </source>
</reference>
<gene>
    <name evidence="1" type="ORF">O0S08_14195</name>
</gene>
<proteinExistence type="predicted"/>
<dbReference type="EMBL" id="CP114040">
    <property type="protein sequence ID" value="WAS97295.1"/>
    <property type="molecule type" value="Genomic_DNA"/>
</dbReference>
<sequence length="47" mass="5093">MIARRVLADGHTVIVMTNASYDYAKLSQLGDALMEASYTDAAESADR</sequence>
<accession>A0ABY7HDY4</accession>
<protein>
    <submittedName>
        <fullName evidence="1">Uncharacterized protein</fullName>
    </submittedName>
</protein>
<evidence type="ECO:0000313" key="2">
    <source>
        <dbReference type="Proteomes" id="UP001164459"/>
    </source>
</evidence>
<organism evidence="1 2">
    <name type="scientific">Nannocystis punicea</name>
    <dbReference type="NCBI Taxonomy" id="2995304"/>
    <lineage>
        <taxon>Bacteria</taxon>
        <taxon>Pseudomonadati</taxon>
        <taxon>Myxococcota</taxon>
        <taxon>Polyangia</taxon>
        <taxon>Nannocystales</taxon>
        <taxon>Nannocystaceae</taxon>
        <taxon>Nannocystis</taxon>
    </lineage>
</organism>
<dbReference type="Proteomes" id="UP001164459">
    <property type="component" value="Chromosome"/>
</dbReference>
<name>A0ABY7HDY4_9BACT</name>
<dbReference type="RefSeq" id="WP_269039658.1">
    <property type="nucleotide sequence ID" value="NZ_CP114040.1"/>
</dbReference>
<keyword evidence="2" id="KW-1185">Reference proteome</keyword>
<evidence type="ECO:0000313" key="1">
    <source>
        <dbReference type="EMBL" id="WAS97295.1"/>
    </source>
</evidence>